<dbReference type="WBParaSite" id="PgB13_g066_t01">
    <property type="protein sequence ID" value="PgB13_g066_t01"/>
    <property type="gene ID" value="PgB13_g066"/>
</dbReference>
<dbReference type="AlphaFoldDB" id="A0A914ZT19"/>
<evidence type="ECO:0000313" key="2">
    <source>
        <dbReference type="WBParaSite" id="PgB13_g066_t01"/>
    </source>
</evidence>
<dbReference type="WBParaSite" id="PgB13_g066_t02">
    <property type="protein sequence ID" value="PgB13_g066_t02"/>
    <property type="gene ID" value="PgB13_g066"/>
</dbReference>
<accession>A0A914ZT19</accession>
<sequence length="227" mass="23363">MQTSIADSSFGIHTTASANTLSSFQNILARSIADSVCCKATVTLDSVTSCALQTSMSTYASSNGLLDIVWPAVRDMISATLTSRTPASGVFCWTTSKSTSSNASAFISSTIFSCPIASSSAFVTCITDNESFSITSVRMPTCTNSVELGALITTSATTVSSFDNLIASSAVHSVCCKATVTLDSAKSSALRMLMLACTSTNGQLDIVCTAVRNAICRTPTSAVSGAV</sequence>
<name>A0A914ZT19_PARUN</name>
<proteinExistence type="predicted"/>
<evidence type="ECO:0000313" key="3">
    <source>
        <dbReference type="WBParaSite" id="PgB13_g066_t02"/>
    </source>
</evidence>
<reference evidence="2 3" key="1">
    <citation type="submission" date="2022-11" db="UniProtKB">
        <authorList>
            <consortium name="WormBaseParasite"/>
        </authorList>
    </citation>
    <scope>IDENTIFICATION</scope>
</reference>
<evidence type="ECO:0000313" key="1">
    <source>
        <dbReference type="Proteomes" id="UP000887569"/>
    </source>
</evidence>
<organism evidence="1 3">
    <name type="scientific">Parascaris univalens</name>
    <name type="common">Nematode worm</name>
    <dbReference type="NCBI Taxonomy" id="6257"/>
    <lineage>
        <taxon>Eukaryota</taxon>
        <taxon>Metazoa</taxon>
        <taxon>Ecdysozoa</taxon>
        <taxon>Nematoda</taxon>
        <taxon>Chromadorea</taxon>
        <taxon>Rhabditida</taxon>
        <taxon>Spirurina</taxon>
        <taxon>Ascaridomorpha</taxon>
        <taxon>Ascaridoidea</taxon>
        <taxon>Ascarididae</taxon>
        <taxon>Parascaris</taxon>
    </lineage>
</organism>
<protein>
    <submittedName>
        <fullName evidence="2 3">Uncharacterized protein</fullName>
    </submittedName>
</protein>
<keyword evidence="1" id="KW-1185">Reference proteome</keyword>
<dbReference type="Proteomes" id="UP000887569">
    <property type="component" value="Unplaced"/>
</dbReference>